<dbReference type="PANTHER" id="PTHR22997">
    <property type="entry name" value="PIH1 DOMAIN-CONTAINING PROTEIN 1"/>
    <property type="match status" value="1"/>
</dbReference>
<evidence type="ECO:0000256" key="1">
    <source>
        <dbReference type="ARBA" id="ARBA00008511"/>
    </source>
</evidence>
<dbReference type="Pfam" id="PF08190">
    <property type="entry name" value="PIH1"/>
    <property type="match status" value="1"/>
</dbReference>
<evidence type="ECO:0000259" key="4">
    <source>
        <dbReference type="Pfam" id="PF18201"/>
    </source>
</evidence>
<dbReference type="InterPro" id="IPR041442">
    <property type="entry name" value="PIH1D1/2/3_CS-like"/>
</dbReference>
<gene>
    <name evidence="6" type="primary">pih1d2</name>
</gene>
<reference evidence="6" key="1">
    <citation type="submission" date="2025-08" db="UniProtKB">
        <authorList>
            <consortium name="RefSeq"/>
        </authorList>
    </citation>
    <scope>IDENTIFICATION</scope>
</reference>
<dbReference type="GO" id="GO:0000492">
    <property type="term" value="P:box C/D snoRNP assembly"/>
    <property type="evidence" value="ECO:0007669"/>
    <property type="project" value="TreeGrafter"/>
</dbReference>
<evidence type="ECO:0000313" key="6">
    <source>
        <dbReference type="RefSeq" id="XP_029027283.1"/>
    </source>
</evidence>
<dbReference type="GO" id="GO:0005737">
    <property type="term" value="C:cytoplasm"/>
    <property type="evidence" value="ECO:0007669"/>
    <property type="project" value="TreeGrafter"/>
</dbReference>
<evidence type="ECO:0000256" key="2">
    <source>
        <dbReference type="ARBA" id="ARBA00040541"/>
    </source>
</evidence>
<evidence type="ECO:0000259" key="3">
    <source>
        <dbReference type="Pfam" id="PF08190"/>
    </source>
</evidence>
<protein>
    <recommendedName>
        <fullName evidence="2">PIH1 domain-containing protein 2</fullName>
    </recommendedName>
</protein>
<dbReference type="FunCoup" id="A0A6P7PAL0">
    <property type="interactions" value="305"/>
</dbReference>
<sequence>MYSTGDAEDVLQQASQFWSMLDDLSESDPDAYRRLIQKQMEEGAELSAPPELDSCLCTEMQEPEKGLLYVNICSWKRVPAPQGPSKPLPLCGGKLLKDTHKDQGFYAVADVAINPVVLQESKKDKKKIDHVYMVALGFIQQQHGVRLSQQYTVVSFSPRSSRNELLHRLGFQHWPNITKQADTASQSPATLLQQISCLRSEKQDKRPAGQIMCRPAERKKKDLIQVISSTLLQPQKPEYRLEVKTDTAGSPHSVELTVDLPKVCSVSECQLSISKNDVLLDVEDLYYLLLEFPNTVNEDTASAIFNKKKRRLTLTVAVFKA</sequence>
<dbReference type="InterPro" id="IPR012981">
    <property type="entry name" value="PIH1_N"/>
</dbReference>
<dbReference type="GO" id="GO:0097255">
    <property type="term" value="C:R2TP complex"/>
    <property type="evidence" value="ECO:0007669"/>
    <property type="project" value="TreeGrafter"/>
</dbReference>
<dbReference type="PANTHER" id="PTHR22997:SF6">
    <property type="entry name" value="PIH1 DOMAIN-CONTAINING PROTEIN 2"/>
    <property type="match status" value="1"/>
</dbReference>
<dbReference type="Proteomes" id="UP000515150">
    <property type="component" value="Chromosome 13"/>
</dbReference>
<dbReference type="OrthoDB" id="545063at2759"/>
<organism evidence="5 6">
    <name type="scientific">Betta splendens</name>
    <name type="common">Siamese fighting fish</name>
    <dbReference type="NCBI Taxonomy" id="158456"/>
    <lineage>
        <taxon>Eukaryota</taxon>
        <taxon>Metazoa</taxon>
        <taxon>Chordata</taxon>
        <taxon>Craniata</taxon>
        <taxon>Vertebrata</taxon>
        <taxon>Euteleostomi</taxon>
        <taxon>Actinopterygii</taxon>
        <taxon>Neopterygii</taxon>
        <taxon>Teleostei</taxon>
        <taxon>Neoteleostei</taxon>
        <taxon>Acanthomorphata</taxon>
        <taxon>Anabantaria</taxon>
        <taxon>Anabantiformes</taxon>
        <taxon>Anabantoidei</taxon>
        <taxon>Osphronemidae</taxon>
        <taxon>Betta</taxon>
    </lineage>
</organism>
<dbReference type="Pfam" id="PF18201">
    <property type="entry name" value="PIH1_CS"/>
    <property type="match status" value="1"/>
</dbReference>
<dbReference type="RefSeq" id="XP_029027283.1">
    <property type="nucleotide sequence ID" value="XM_029171450.3"/>
</dbReference>
<feature type="domain" description="PIH1 N-terminal" evidence="3">
    <location>
        <begin position="49"/>
        <end position="152"/>
    </location>
</feature>
<proteinExistence type="inferred from homology"/>
<dbReference type="KEGG" id="bspl:114868091"/>
<keyword evidence="5" id="KW-1185">Reference proteome</keyword>
<dbReference type="InterPro" id="IPR050734">
    <property type="entry name" value="PIH1/Kintoun_subfamily"/>
</dbReference>
<dbReference type="GeneID" id="114868091"/>
<comment type="similarity">
    <text evidence="1">Belongs to the PIH1 family.</text>
</comment>
<dbReference type="AlphaFoldDB" id="A0A6P7PAL0"/>
<evidence type="ECO:0000313" key="5">
    <source>
        <dbReference type="Proteomes" id="UP000515150"/>
    </source>
</evidence>
<dbReference type="CTD" id="120379"/>
<dbReference type="GO" id="GO:0006364">
    <property type="term" value="P:rRNA processing"/>
    <property type="evidence" value="ECO:0007669"/>
    <property type="project" value="TreeGrafter"/>
</dbReference>
<accession>A0A6P7PAL0</accession>
<dbReference type="InParanoid" id="A0A6P7PAL0"/>
<name>A0A6P7PAL0_BETSP</name>
<dbReference type="GO" id="GO:1990904">
    <property type="term" value="C:ribonucleoprotein complex"/>
    <property type="evidence" value="ECO:0007669"/>
    <property type="project" value="TreeGrafter"/>
</dbReference>
<feature type="domain" description="PIH1D1/2/3 CS-like" evidence="4">
    <location>
        <begin position="238"/>
        <end position="319"/>
    </location>
</feature>